<dbReference type="RefSeq" id="WP_315994859.1">
    <property type="nucleotide sequence ID" value="NZ_JAWDIS010000002.1"/>
</dbReference>
<dbReference type="EMBL" id="JAWDIS010000002">
    <property type="protein sequence ID" value="MDU0367658.1"/>
    <property type="molecule type" value="Genomic_DNA"/>
</dbReference>
<accession>A0ABU3T8H2</accession>
<comment type="caution">
    <text evidence="3">The sequence shown here is derived from an EMBL/GenBank/DDBJ whole genome shotgun (WGS) entry which is preliminary data.</text>
</comment>
<sequence>MPTVVVVASLPSPARIAPAESRPAAQDDGAVAADDDAAVTFLRPFLDDPLVTDLFINGEDGLFVDRGAGIERVASWRATETEVRRLAVRLIARGGRHLDDASPCVDVRWERGVRVHAVLAPVAARGTTISIRVPRWHAPDLALLQRTGMLSAAQRERLEGFVDRRENVLITGATGAGKTTLLSALLSCAPPTERVITIEEVAELRPAHPHHIALEARQANIEGAGGIPLARLLREALRMRPDRLVLGECRGEELRELLMALNTGHDGGAGTLHASSLADVATRLEALGALSGMDAVTTARQVVSAVGAVVHVERSDGLRRVTGWGRPVLRGRRLTICPQEWS</sequence>
<dbReference type="InterPro" id="IPR001482">
    <property type="entry name" value="T2SS/T4SS_dom"/>
</dbReference>
<dbReference type="InterPro" id="IPR022399">
    <property type="entry name" value="TadA-like_ATPase"/>
</dbReference>
<evidence type="ECO:0000313" key="3">
    <source>
        <dbReference type="EMBL" id="MDU0367658.1"/>
    </source>
</evidence>
<evidence type="ECO:0000313" key="4">
    <source>
        <dbReference type="Proteomes" id="UP001263371"/>
    </source>
</evidence>
<dbReference type="PANTHER" id="PTHR30486:SF6">
    <property type="entry name" value="TYPE IV PILUS RETRACTATION ATPASE PILT"/>
    <property type="match status" value="1"/>
</dbReference>
<protein>
    <submittedName>
        <fullName evidence="3">TadA family conjugal transfer-associated ATPase</fullName>
    </submittedName>
</protein>
<evidence type="ECO:0000256" key="1">
    <source>
        <dbReference type="ARBA" id="ARBA00006611"/>
    </source>
</evidence>
<reference evidence="3 4" key="1">
    <citation type="submission" date="2023-09" db="EMBL/GenBank/DDBJ databases">
        <title>Microbacterium fusihabitans sp. nov., Microbacterium phycihabitans sp. nov., and Microbacterium cervinum sp. nov., isolated from dried seaweeds of beach.</title>
        <authorList>
            <person name="Lee S.D."/>
        </authorList>
    </citation>
    <scope>NUCLEOTIDE SEQUENCE [LARGE SCALE GENOMIC DNA]</scope>
    <source>
        <strain evidence="3 4">KSW4-17</strain>
    </source>
</reference>
<dbReference type="Gene3D" id="3.30.450.90">
    <property type="match status" value="1"/>
</dbReference>
<dbReference type="SUPFAM" id="SSF52540">
    <property type="entry name" value="P-loop containing nucleoside triphosphate hydrolases"/>
    <property type="match status" value="1"/>
</dbReference>
<dbReference type="Pfam" id="PF00437">
    <property type="entry name" value="T2SSE"/>
    <property type="match status" value="1"/>
</dbReference>
<feature type="domain" description="Bacterial type II secretion system protein E" evidence="2">
    <location>
        <begin position="45"/>
        <end position="306"/>
    </location>
</feature>
<name>A0ABU3T8H2_9MICO</name>
<dbReference type="InterPro" id="IPR027417">
    <property type="entry name" value="P-loop_NTPase"/>
</dbReference>
<keyword evidence="4" id="KW-1185">Reference proteome</keyword>
<comment type="similarity">
    <text evidence="1">Belongs to the GSP E family.</text>
</comment>
<dbReference type="CDD" id="cd01130">
    <property type="entry name" value="VirB11-like_ATPase"/>
    <property type="match status" value="1"/>
</dbReference>
<evidence type="ECO:0000259" key="2">
    <source>
        <dbReference type="Pfam" id="PF00437"/>
    </source>
</evidence>
<organism evidence="3 4">
    <name type="scientific">Microbacterium galbum</name>
    <dbReference type="NCBI Taxonomy" id="3075994"/>
    <lineage>
        <taxon>Bacteria</taxon>
        <taxon>Bacillati</taxon>
        <taxon>Actinomycetota</taxon>
        <taxon>Actinomycetes</taxon>
        <taxon>Micrococcales</taxon>
        <taxon>Microbacteriaceae</taxon>
        <taxon>Microbacterium</taxon>
    </lineage>
</organism>
<proteinExistence type="inferred from homology"/>
<dbReference type="Gene3D" id="3.40.50.300">
    <property type="entry name" value="P-loop containing nucleotide triphosphate hydrolases"/>
    <property type="match status" value="1"/>
</dbReference>
<gene>
    <name evidence="3" type="ORF">RWH45_10555</name>
</gene>
<dbReference type="InterPro" id="IPR050921">
    <property type="entry name" value="T4SS_GSP_E_ATPase"/>
</dbReference>
<dbReference type="Proteomes" id="UP001263371">
    <property type="component" value="Unassembled WGS sequence"/>
</dbReference>
<dbReference type="PANTHER" id="PTHR30486">
    <property type="entry name" value="TWITCHING MOTILITY PROTEIN PILT"/>
    <property type="match status" value="1"/>
</dbReference>
<dbReference type="NCBIfam" id="TIGR03819">
    <property type="entry name" value="heli_sec_ATPase"/>
    <property type="match status" value="1"/>
</dbReference>